<evidence type="ECO:0000259" key="3">
    <source>
        <dbReference type="PROSITE" id="PS50977"/>
    </source>
</evidence>
<dbReference type="RefSeq" id="WP_142854991.1">
    <property type="nucleotide sequence ID" value="NZ_ML660036.1"/>
</dbReference>
<dbReference type="EMBL" id="VICH01000026">
    <property type="protein sequence ID" value="TQV65585.1"/>
    <property type="molecule type" value="Genomic_DNA"/>
</dbReference>
<name>A0A545SKT2_9RHOB</name>
<evidence type="ECO:0000313" key="4">
    <source>
        <dbReference type="EMBL" id="TQV65585.1"/>
    </source>
</evidence>
<dbReference type="SUPFAM" id="SSF46689">
    <property type="entry name" value="Homeodomain-like"/>
    <property type="match status" value="1"/>
</dbReference>
<evidence type="ECO:0000256" key="1">
    <source>
        <dbReference type="ARBA" id="ARBA00023125"/>
    </source>
</evidence>
<evidence type="ECO:0000256" key="2">
    <source>
        <dbReference type="PROSITE-ProRule" id="PRU00335"/>
    </source>
</evidence>
<dbReference type="OrthoDB" id="7914379at2"/>
<feature type="domain" description="HTH tetR-type" evidence="3">
    <location>
        <begin position="7"/>
        <end position="67"/>
    </location>
</feature>
<protein>
    <submittedName>
        <fullName evidence="4">TetR/AcrR family transcriptional regulator</fullName>
    </submittedName>
</protein>
<dbReference type="GO" id="GO:0000976">
    <property type="term" value="F:transcription cis-regulatory region binding"/>
    <property type="evidence" value="ECO:0007669"/>
    <property type="project" value="TreeGrafter"/>
</dbReference>
<dbReference type="PRINTS" id="PR00455">
    <property type="entry name" value="HTHTETR"/>
</dbReference>
<dbReference type="PROSITE" id="PS50977">
    <property type="entry name" value="HTH_TETR_2"/>
    <property type="match status" value="1"/>
</dbReference>
<dbReference type="Pfam" id="PF00440">
    <property type="entry name" value="TetR_N"/>
    <property type="match status" value="1"/>
</dbReference>
<dbReference type="InterPro" id="IPR050109">
    <property type="entry name" value="HTH-type_TetR-like_transc_reg"/>
</dbReference>
<proteinExistence type="predicted"/>
<dbReference type="InterPro" id="IPR001647">
    <property type="entry name" value="HTH_TetR"/>
</dbReference>
<organism evidence="4 5">
    <name type="scientific">Aliiroseovarius halocynthiae</name>
    <dbReference type="NCBI Taxonomy" id="985055"/>
    <lineage>
        <taxon>Bacteria</taxon>
        <taxon>Pseudomonadati</taxon>
        <taxon>Pseudomonadota</taxon>
        <taxon>Alphaproteobacteria</taxon>
        <taxon>Rhodobacterales</taxon>
        <taxon>Paracoccaceae</taxon>
        <taxon>Aliiroseovarius</taxon>
    </lineage>
</organism>
<dbReference type="GO" id="GO:0003700">
    <property type="term" value="F:DNA-binding transcription factor activity"/>
    <property type="evidence" value="ECO:0007669"/>
    <property type="project" value="TreeGrafter"/>
</dbReference>
<dbReference type="PANTHER" id="PTHR30055:SF146">
    <property type="entry name" value="HTH-TYPE TRANSCRIPTIONAL DUAL REGULATOR CECR"/>
    <property type="match status" value="1"/>
</dbReference>
<reference evidence="4 5" key="1">
    <citation type="submission" date="2019-06" db="EMBL/GenBank/DDBJ databases">
        <title>A novel species of marine bacteria.</title>
        <authorList>
            <person name="Wang Y."/>
        </authorList>
    </citation>
    <scope>NUCLEOTIDE SEQUENCE [LARGE SCALE GENOMIC DNA]</scope>
    <source>
        <strain evidence="4 5">MA1-10</strain>
    </source>
</reference>
<dbReference type="Proteomes" id="UP000315816">
    <property type="component" value="Unassembled WGS sequence"/>
</dbReference>
<feature type="non-terminal residue" evidence="4">
    <location>
        <position position="165"/>
    </location>
</feature>
<evidence type="ECO:0000313" key="5">
    <source>
        <dbReference type="Proteomes" id="UP000315816"/>
    </source>
</evidence>
<feature type="DNA-binding region" description="H-T-H motif" evidence="2">
    <location>
        <begin position="30"/>
        <end position="49"/>
    </location>
</feature>
<comment type="caution">
    <text evidence="4">The sequence shown here is derived from an EMBL/GenBank/DDBJ whole genome shotgun (WGS) entry which is preliminary data.</text>
</comment>
<keyword evidence="1 2" id="KW-0238">DNA-binding</keyword>
<gene>
    <name evidence="4" type="ORF">FIL88_16585</name>
</gene>
<dbReference type="Gene3D" id="1.10.357.10">
    <property type="entry name" value="Tetracycline Repressor, domain 2"/>
    <property type="match status" value="1"/>
</dbReference>
<dbReference type="AlphaFoldDB" id="A0A545SKT2"/>
<keyword evidence="5" id="KW-1185">Reference proteome</keyword>
<dbReference type="InterPro" id="IPR009057">
    <property type="entry name" value="Homeodomain-like_sf"/>
</dbReference>
<accession>A0A545SKT2</accession>
<sequence length="165" mass="17953">MRDAKRQKRHEEITAAAYDVMGERGYEGASMLNIAKAAKASNETLYRWYGDKNGLFEAMVRDNTAQVKEMLTQAVDQRDKPIAILEAVAPVLLKMLLGERAVKLNRAAAADISGELGAAISKGGREVVIPLLADIISELDVAGPLKEEALVTMFLSLLIGDLQIK</sequence>
<dbReference type="PANTHER" id="PTHR30055">
    <property type="entry name" value="HTH-TYPE TRANSCRIPTIONAL REGULATOR RUTR"/>
    <property type="match status" value="1"/>
</dbReference>